<dbReference type="NCBIfam" id="TIGR00077">
    <property type="entry name" value="lspA"/>
    <property type="match status" value="1"/>
</dbReference>
<name>A0A8H9LJD0_9ACTO</name>
<feature type="transmembrane region" description="Helical" evidence="9">
    <location>
        <begin position="201"/>
        <end position="223"/>
    </location>
</feature>
<evidence type="ECO:0000256" key="12">
    <source>
        <dbReference type="SAM" id="MobiDB-lite"/>
    </source>
</evidence>
<dbReference type="EC" id="3.4.23.36" evidence="9"/>
<keyword evidence="4 9" id="KW-0812">Transmembrane</keyword>
<evidence type="ECO:0000256" key="10">
    <source>
        <dbReference type="RuleBase" id="RU000594"/>
    </source>
</evidence>
<evidence type="ECO:0000256" key="8">
    <source>
        <dbReference type="ARBA" id="ARBA00023136"/>
    </source>
</evidence>
<keyword evidence="7 9" id="KW-1133">Transmembrane helix</keyword>
<proteinExistence type="inferred from homology"/>
<dbReference type="AlphaFoldDB" id="A0A8H9LJD0"/>
<dbReference type="PANTHER" id="PTHR33695:SF1">
    <property type="entry name" value="LIPOPROTEIN SIGNAL PEPTIDASE"/>
    <property type="match status" value="1"/>
</dbReference>
<evidence type="ECO:0000313" key="13">
    <source>
        <dbReference type="EMBL" id="GGO99954.1"/>
    </source>
</evidence>
<feature type="transmembrane region" description="Helical" evidence="9">
    <location>
        <begin position="162"/>
        <end position="181"/>
    </location>
</feature>
<dbReference type="HAMAP" id="MF_00161">
    <property type="entry name" value="LspA"/>
    <property type="match status" value="1"/>
</dbReference>
<evidence type="ECO:0000313" key="14">
    <source>
        <dbReference type="Proteomes" id="UP000614239"/>
    </source>
</evidence>
<accession>A0A8H9LJD0</accession>
<reference evidence="13" key="1">
    <citation type="journal article" date="2014" name="Int. J. Syst. Evol. Microbiol.">
        <title>Complete genome sequence of Corynebacterium casei LMG S-19264T (=DSM 44701T), isolated from a smear-ripened cheese.</title>
        <authorList>
            <consortium name="US DOE Joint Genome Institute (JGI-PGF)"/>
            <person name="Walter F."/>
            <person name="Albersmeier A."/>
            <person name="Kalinowski J."/>
            <person name="Ruckert C."/>
        </authorList>
    </citation>
    <scope>NUCLEOTIDE SEQUENCE</scope>
    <source>
        <strain evidence="13">CGMCC 4.7372</strain>
    </source>
</reference>
<dbReference type="Proteomes" id="UP000614239">
    <property type="component" value="Unassembled WGS sequence"/>
</dbReference>
<comment type="function">
    <text evidence="9 10">This protein specifically catalyzes the removal of signal peptides from prolipoproteins.</text>
</comment>
<feature type="region of interest" description="Disordered" evidence="12">
    <location>
        <begin position="1"/>
        <end position="69"/>
    </location>
</feature>
<dbReference type="GO" id="GO:0004190">
    <property type="term" value="F:aspartic-type endopeptidase activity"/>
    <property type="evidence" value="ECO:0007669"/>
    <property type="project" value="UniProtKB-UniRule"/>
</dbReference>
<evidence type="ECO:0000256" key="6">
    <source>
        <dbReference type="ARBA" id="ARBA00022801"/>
    </source>
</evidence>
<sequence>MTDDDIPQIHSMPSADSSTGPVDLGPVQVSGPSADTPPGGPAPLVDPGGPGGPANLASERDGAPTRGASGPIGRMGAPAIVCLIAAILVAVDQVTKLWAVAALSGHARIPIIGDLLGLVLVRNPGAAFSLATGQTWIFSVVALVVVVVVIRASRELGARAWTIALGLVLGGAVGNLIDRLVRAPGPLRGHVVDFIDYGGQFVGNVADIAIVGAAGAIMVLSVLGINLDGTRAGEDDDHHGAVTAAGAAIGPEGGGETRRSRRARRRDESGARA</sequence>
<comment type="subcellular location">
    <subcellularLocation>
        <location evidence="9">Cell membrane</location>
        <topology evidence="9">Multi-pass membrane protein</topology>
    </subcellularLocation>
</comment>
<comment type="catalytic activity">
    <reaction evidence="9 10">
        <text>Release of signal peptides from bacterial membrane prolipoproteins. Hydrolyzes -Xaa-Yaa-Zaa-|-(S,diacylglyceryl)Cys-, in which Xaa is hydrophobic (preferably Leu), and Yaa (Ala or Ser) and Zaa (Gly or Ala) have small, neutral side chains.</text>
        <dbReference type="EC" id="3.4.23.36"/>
    </reaction>
</comment>
<evidence type="ECO:0000256" key="11">
    <source>
        <dbReference type="RuleBase" id="RU004181"/>
    </source>
</evidence>
<dbReference type="PANTHER" id="PTHR33695">
    <property type="entry name" value="LIPOPROTEIN SIGNAL PEPTIDASE"/>
    <property type="match status" value="1"/>
</dbReference>
<feature type="transmembrane region" description="Helical" evidence="9">
    <location>
        <begin position="72"/>
        <end position="91"/>
    </location>
</feature>
<keyword evidence="14" id="KW-1185">Reference proteome</keyword>
<evidence type="ECO:0000256" key="4">
    <source>
        <dbReference type="ARBA" id="ARBA00022692"/>
    </source>
</evidence>
<dbReference type="PROSITE" id="PS00855">
    <property type="entry name" value="SPASE_II"/>
    <property type="match status" value="1"/>
</dbReference>
<dbReference type="InterPro" id="IPR001872">
    <property type="entry name" value="Peptidase_A8"/>
</dbReference>
<evidence type="ECO:0000256" key="1">
    <source>
        <dbReference type="ARBA" id="ARBA00006139"/>
    </source>
</evidence>
<dbReference type="PRINTS" id="PR00781">
    <property type="entry name" value="LIPOSIGPTASE"/>
</dbReference>
<keyword evidence="6 9" id="KW-0378">Hydrolase</keyword>
<dbReference type="Pfam" id="PF01252">
    <property type="entry name" value="Peptidase_A8"/>
    <property type="match status" value="1"/>
</dbReference>
<dbReference type="RefSeq" id="WP_373284831.1">
    <property type="nucleotide sequence ID" value="NZ_BMNJ01000007.1"/>
</dbReference>
<evidence type="ECO:0000256" key="3">
    <source>
        <dbReference type="ARBA" id="ARBA00022670"/>
    </source>
</evidence>
<keyword evidence="3 9" id="KW-0645">Protease</keyword>
<gene>
    <name evidence="9" type="primary">lspA</name>
    <name evidence="13" type="ORF">GCM10011612_18450</name>
</gene>
<dbReference type="EMBL" id="BMNJ01000007">
    <property type="protein sequence ID" value="GGO99954.1"/>
    <property type="molecule type" value="Genomic_DNA"/>
</dbReference>
<evidence type="ECO:0000256" key="9">
    <source>
        <dbReference type="HAMAP-Rule" id="MF_00161"/>
    </source>
</evidence>
<keyword evidence="8 9" id="KW-0472">Membrane</keyword>
<dbReference type="GO" id="GO:0006508">
    <property type="term" value="P:proteolysis"/>
    <property type="evidence" value="ECO:0007669"/>
    <property type="project" value="UniProtKB-KW"/>
</dbReference>
<evidence type="ECO:0000256" key="2">
    <source>
        <dbReference type="ARBA" id="ARBA00022475"/>
    </source>
</evidence>
<comment type="similarity">
    <text evidence="1 9 11">Belongs to the peptidase A8 family.</text>
</comment>
<evidence type="ECO:0000256" key="5">
    <source>
        <dbReference type="ARBA" id="ARBA00022750"/>
    </source>
</evidence>
<protein>
    <recommendedName>
        <fullName evidence="9">Lipoprotein signal peptidase</fullName>
        <ecNumber evidence="9">3.4.23.36</ecNumber>
    </recommendedName>
    <alternativeName>
        <fullName evidence="9">Prolipoprotein signal peptidase</fullName>
    </alternativeName>
    <alternativeName>
        <fullName evidence="9">Signal peptidase II</fullName>
        <shortName evidence="9">SPase II</shortName>
    </alternativeName>
</protein>
<comment type="pathway">
    <text evidence="9">Protein modification; lipoprotein biosynthesis (signal peptide cleavage).</text>
</comment>
<feature type="transmembrane region" description="Helical" evidence="9">
    <location>
        <begin position="98"/>
        <end position="121"/>
    </location>
</feature>
<evidence type="ECO:0000256" key="7">
    <source>
        <dbReference type="ARBA" id="ARBA00022989"/>
    </source>
</evidence>
<dbReference type="GO" id="GO:0005886">
    <property type="term" value="C:plasma membrane"/>
    <property type="evidence" value="ECO:0007669"/>
    <property type="project" value="UniProtKB-SubCell"/>
</dbReference>
<feature type="active site" evidence="9">
    <location>
        <position position="207"/>
    </location>
</feature>
<feature type="transmembrane region" description="Helical" evidence="9">
    <location>
        <begin position="127"/>
        <end position="150"/>
    </location>
</feature>
<keyword evidence="5 9" id="KW-0064">Aspartyl protease</keyword>
<keyword evidence="2 9" id="KW-1003">Cell membrane</keyword>
<feature type="region of interest" description="Disordered" evidence="12">
    <location>
        <begin position="236"/>
        <end position="273"/>
    </location>
</feature>
<comment type="caution">
    <text evidence="13">The sequence shown here is derived from an EMBL/GenBank/DDBJ whole genome shotgun (WGS) entry which is preliminary data.</text>
</comment>
<reference evidence="13" key="2">
    <citation type="submission" date="2020-09" db="EMBL/GenBank/DDBJ databases">
        <authorList>
            <person name="Sun Q."/>
            <person name="Zhou Y."/>
        </authorList>
    </citation>
    <scope>NUCLEOTIDE SEQUENCE</scope>
    <source>
        <strain evidence="13">CGMCC 4.7372</strain>
    </source>
</reference>
<dbReference type="UniPathway" id="UPA00665"/>
<feature type="active site" evidence="9">
    <location>
        <position position="193"/>
    </location>
</feature>
<organism evidence="13 14">
    <name type="scientific">Actinomyces gaoshouyii</name>
    <dbReference type="NCBI Taxonomy" id="1960083"/>
    <lineage>
        <taxon>Bacteria</taxon>
        <taxon>Bacillati</taxon>
        <taxon>Actinomycetota</taxon>
        <taxon>Actinomycetes</taxon>
        <taxon>Actinomycetales</taxon>
        <taxon>Actinomycetaceae</taxon>
        <taxon>Actinomyces</taxon>
    </lineage>
</organism>